<organism evidence="3">
    <name type="scientific">marine metagenome</name>
    <dbReference type="NCBI Taxonomy" id="408172"/>
    <lineage>
        <taxon>unclassified sequences</taxon>
        <taxon>metagenomes</taxon>
        <taxon>ecological metagenomes</taxon>
    </lineage>
</organism>
<accession>A0A382ZI88</accession>
<dbReference type="GO" id="GO:0035556">
    <property type="term" value="P:intracellular signal transduction"/>
    <property type="evidence" value="ECO:0007669"/>
    <property type="project" value="InterPro"/>
</dbReference>
<dbReference type="CDD" id="cd09487">
    <property type="entry name" value="SAM_superfamily"/>
    <property type="match status" value="1"/>
</dbReference>
<dbReference type="InterPro" id="IPR013761">
    <property type="entry name" value="SAM/pointed_sf"/>
</dbReference>
<evidence type="ECO:0008006" key="4">
    <source>
        <dbReference type="Google" id="ProtNLM"/>
    </source>
</evidence>
<dbReference type="SUPFAM" id="SSF55073">
    <property type="entry name" value="Nucleotide cyclase"/>
    <property type="match status" value="1"/>
</dbReference>
<dbReference type="InterPro" id="IPR001660">
    <property type="entry name" value="SAM"/>
</dbReference>
<dbReference type="EMBL" id="UINC01183585">
    <property type="protein sequence ID" value="SVD94408.1"/>
    <property type="molecule type" value="Genomic_DNA"/>
</dbReference>
<proteinExistence type="predicted"/>
<evidence type="ECO:0000313" key="3">
    <source>
        <dbReference type="EMBL" id="SVD94408.1"/>
    </source>
</evidence>
<feature type="domain" description="SAM" evidence="1">
    <location>
        <begin position="1"/>
        <end position="62"/>
    </location>
</feature>
<evidence type="ECO:0000259" key="1">
    <source>
        <dbReference type="PROSITE" id="PS50105"/>
    </source>
</evidence>
<protein>
    <recommendedName>
        <fullName evidence="4">Adenylate/guanylate cyclase domain-containing protein</fullName>
    </recommendedName>
</protein>
<dbReference type="InterPro" id="IPR029787">
    <property type="entry name" value="Nucleotide_cyclase"/>
</dbReference>
<feature type="domain" description="Guanylate cyclase" evidence="2">
    <location>
        <begin position="124"/>
        <end position="180"/>
    </location>
</feature>
<reference evidence="3" key="1">
    <citation type="submission" date="2018-05" db="EMBL/GenBank/DDBJ databases">
        <authorList>
            <person name="Lanie J.A."/>
            <person name="Ng W.-L."/>
            <person name="Kazmierczak K.M."/>
            <person name="Andrzejewski T.M."/>
            <person name="Davidsen T.M."/>
            <person name="Wayne K.J."/>
            <person name="Tettelin H."/>
            <person name="Glass J.I."/>
            <person name="Rusch D."/>
            <person name="Podicherti R."/>
            <person name="Tsui H.-C.T."/>
            <person name="Winkler M.E."/>
        </authorList>
    </citation>
    <scope>NUCLEOTIDE SEQUENCE</scope>
</reference>
<dbReference type="InterPro" id="IPR050697">
    <property type="entry name" value="Adenylyl/Guanylyl_Cyclase_3/4"/>
</dbReference>
<evidence type="ECO:0000259" key="2">
    <source>
        <dbReference type="PROSITE" id="PS50125"/>
    </source>
</evidence>
<feature type="non-terminal residue" evidence="3">
    <location>
        <position position="180"/>
    </location>
</feature>
<dbReference type="Pfam" id="PF00536">
    <property type="entry name" value="SAM_1"/>
    <property type="match status" value="1"/>
</dbReference>
<dbReference type="GO" id="GO:0006171">
    <property type="term" value="P:cAMP biosynthetic process"/>
    <property type="evidence" value="ECO:0007669"/>
    <property type="project" value="TreeGrafter"/>
</dbReference>
<dbReference type="Gene3D" id="1.10.150.50">
    <property type="entry name" value="Transcription Factor, Ets-1"/>
    <property type="match status" value="1"/>
</dbReference>
<dbReference type="SUPFAM" id="SSF47769">
    <property type="entry name" value="SAM/Pointed domain"/>
    <property type="match status" value="1"/>
</dbReference>
<name>A0A382ZI88_9ZZZZ</name>
<dbReference type="PROSITE" id="PS50105">
    <property type="entry name" value="SAM_DOMAIN"/>
    <property type="match status" value="1"/>
</dbReference>
<dbReference type="SMART" id="SM00454">
    <property type="entry name" value="SAM"/>
    <property type="match status" value="1"/>
</dbReference>
<dbReference type="PANTHER" id="PTHR43081">
    <property type="entry name" value="ADENYLATE CYCLASE, TERMINAL-DIFFERENTIATION SPECIFIC-RELATED"/>
    <property type="match status" value="1"/>
</dbReference>
<sequence>MVTVREWLEGIGLAQYAGGFEVNEITLDIATRLSDADLKELGMVIMGHRKIFFRAIENLAEPLDETASQPSVIPAVSKHNQLHAASVVTPIRKVPVSAPVFSDRAQRVPRRAAPSAEAERRQLTVMFCDLVGSTELSTKFDPEVLREMMGAYQTAAGAVIDSYDGHVAQYLGDGLMVYFG</sequence>
<dbReference type="Gene3D" id="3.30.70.1230">
    <property type="entry name" value="Nucleotide cyclase"/>
    <property type="match status" value="1"/>
</dbReference>
<gene>
    <name evidence="3" type="ORF">METZ01_LOCUS447262</name>
</gene>
<dbReference type="InterPro" id="IPR001054">
    <property type="entry name" value="A/G_cyclase"/>
</dbReference>
<dbReference type="AlphaFoldDB" id="A0A382ZI88"/>
<dbReference type="PANTHER" id="PTHR43081:SF20">
    <property type="entry name" value="TWO-COMPONENT RESPONSE REGULATOR"/>
    <property type="match status" value="1"/>
</dbReference>
<dbReference type="CDD" id="cd07302">
    <property type="entry name" value="CHD"/>
    <property type="match status" value="1"/>
</dbReference>
<dbReference type="PROSITE" id="PS50125">
    <property type="entry name" value="GUANYLATE_CYCLASE_2"/>
    <property type="match status" value="1"/>
</dbReference>